<keyword evidence="1" id="KW-0472">Membrane</keyword>
<reference evidence="3" key="1">
    <citation type="journal article" date="2019" name="Int. J. Syst. Evol. Microbiol.">
        <title>The Global Catalogue of Microorganisms (GCM) 10K type strain sequencing project: providing services to taxonomists for standard genome sequencing and annotation.</title>
        <authorList>
            <consortium name="The Broad Institute Genomics Platform"/>
            <consortium name="The Broad Institute Genome Sequencing Center for Infectious Disease"/>
            <person name="Wu L."/>
            <person name="Ma J."/>
        </authorList>
    </citation>
    <scope>NUCLEOTIDE SEQUENCE [LARGE SCALE GENOMIC DNA]</scope>
    <source>
        <strain evidence="3">CCUG 57401</strain>
    </source>
</reference>
<protein>
    <submittedName>
        <fullName evidence="2">GlsB/YeaQ/YmgE family stress response membrane protein</fullName>
    </submittedName>
</protein>
<evidence type="ECO:0000313" key="2">
    <source>
        <dbReference type="EMBL" id="MFC5498041.1"/>
    </source>
</evidence>
<keyword evidence="1" id="KW-0812">Transmembrane</keyword>
<dbReference type="RefSeq" id="WP_376850107.1">
    <property type="nucleotide sequence ID" value="NZ_JBHSMF010000006.1"/>
</dbReference>
<organism evidence="2 3">
    <name type="scientific">Caenimonas terrae</name>
    <dbReference type="NCBI Taxonomy" id="696074"/>
    <lineage>
        <taxon>Bacteria</taxon>
        <taxon>Pseudomonadati</taxon>
        <taxon>Pseudomonadota</taxon>
        <taxon>Betaproteobacteria</taxon>
        <taxon>Burkholderiales</taxon>
        <taxon>Comamonadaceae</taxon>
        <taxon>Caenimonas</taxon>
    </lineage>
</organism>
<evidence type="ECO:0000313" key="3">
    <source>
        <dbReference type="Proteomes" id="UP001596037"/>
    </source>
</evidence>
<keyword evidence="1" id="KW-1133">Transmembrane helix</keyword>
<evidence type="ECO:0000256" key="1">
    <source>
        <dbReference type="SAM" id="Phobius"/>
    </source>
</evidence>
<proteinExistence type="predicted"/>
<sequence>MIENVLVGMFGAFIGGDFVAAMISAKGVVNDKDFRLSSLGMAIAGAVVMLVLLRIMRRAVGPMRGSKSKAGRRN</sequence>
<name>A0ABW0NDN2_9BURK</name>
<dbReference type="Proteomes" id="UP001596037">
    <property type="component" value="Unassembled WGS sequence"/>
</dbReference>
<dbReference type="EMBL" id="JBHSMF010000006">
    <property type="protein sequence ID" value="MFC5498041.1"/>
    <property type="molecule type" value="Genomic_DNA"/>
</dbReference>
<feature type="transmembrane region" description="Helical" evidence="1">
    <location>
        <begin position="36"/>
        <end position="56"/>
    </location>
</feature>
<keyword evidence="3" id="KW-1185">Reference proteome</keyword>
<gene>
    <name evidence="2" type="ORF">ACFPOE_10895</name>
</gene>
<accession>A0ABW0NDN2</accession>
<comment type="caution">
    <text evidence="2">The sequence shown here is derived from an EMBL/GenBank/DDBJ whole genome shotgun (WGS) entry which is preliminary data.</text>
</comment>
<feature type="transmembrane region" description="Helical" evidence="1">
    <location>
        <begin position="5"/>
        <end position="24"/>
    </location>
</feature>